<comment type="caution">
    <text evidence="5">The sequence shown here is derived from an EMBL/GenBank/DDBJ whole genome shotgun (WGS) entry which is preliminary data.</text>
</comment>
<dbReference type="CDD" id="cd07377">
    <property type="entry name" value="WHTH_GntR"/>
    <property type="match status" value="1"/>
</dbReference>
<evidence type="ECO:0000259" key="4">
    <source>
        <dbReference type="PROSITE" id="PS50949"/>
    </source>
</evidence>
<dbReference type="Pfam" id="PF07702">
    <property type="entry name" value="UTRA"/>
    <property type="match status" value="1"/>
</dbReference>
<dbReference type="RefSeq" id="WP_208502762.1">
    <property type="nucleotide sequence ID" value="NZ_JAGFOA010000003.1"/>
</dbReference>
<name>A0A939TMU4_9MICO</name>
<proteinExistence type="predicted"/>
<dbReference type="GO" id="GO:0045892">
    <property type="term" value="P:negative regulation of DNA-templated transcription"/>
    <property type="evidence" value="ECO:0007669"/>
    <property type="project" value="TreeGrafter"/>
</dbReference>
<dbReference type="GO" id="GO:0003677">
    <property type="term" value="F:DNA binding"/>
    <property type="evidence" value="ECO:0007669"/>
    <property type="project" value="UniProtKB-KW"/>
</dbReference>
<accession>A0A939TMU4</accession>
<dbReference type="InterPro" id="IPR000524">
    <property type="entry name" value="Tscrpt_reg_HTH_GntR"/>
</dbReference>
<evidence type="ECO:0000313" key="5">
    <source>
        <dbReference type="EMBL" id="MBO3663553.1"/>
    </source>
</evidence>
<dbReference type="Gene3D" id="1.10.10.10">
    <property type="entry name" value="Winged helix-like DNA-binding domain superfamily/Winged helix DNA-binding domain"/>
    <property type="match status" value="1"/>
</dbReference>
<evidence type="ECO:0000313" key="6">
    <source>
        <dbReference type="Proteomes" id="UP000680132"/>
    </source>
</evidence>
<dbReference type="Pfam" id="PF00392">
    <property type="entry name" value="GntR"/>
    <property type="match status" value="1"/>
</dbReference>
<dbReference type="Proteomes" id="UP000680132">
    <property type="component" value="Unassembled WGS sequence"/>
</dbReference>
<dbReference type="InterPro" id="IPR036390">
    <property type="entry name" value="WH_DNA-bd_sf"/>
</dbReference>
<evidence type="ECO:0000256" key="3">
    <source>
        <dbReference type="ARBA" id="ARBA00023163"/>
    </source>
</evidence>
<dbReference type="EMBL" id="JAGFOA010000003">
    <property type="protein sequence ID" value="MBO3663553.1"/>
    <property type="molecule type" value="Genomic_DNA"/>
</dbReference>
<dbReference type="PRINTS" id="PR00035">
    <property type="entry name" value="HTHGNTR"/>
</dbReference>
<dbReference type="InterPro" id="IPR011663">
    <property type="entry name" value="UTRA"/>
</dbReference>
<dbReference type="InterPro" id="IPR028978">
    <property type="entry name" value="Chorismate_lyase_/UTRA_dom_sf"/>
</dbReference>
<keyword evidence="1" id="KW-0805">Transcription regulation</keyword>
<keyword evidence="2" id="KW-0238">DNA-binding</keyword>
<organism evidence="5 6">
    <name type="scientific">Microbacterium stercoris</name>
    <dbReference type="NCBI Taxonomy" id="2820289"/>
    <lineage>
        <taxon>Bacteria</taxon>
        <taxon>Bacillati</taxon>
        <taxon>Actinomycetota</taxon>
        <taxon>Actinomycetes</taxon>
        <taxon>Micrococcales</taxon>
        <taxon>Microbacteriaceae</taxon>
        <taxon>Microbacterium</taxon>
    </lineage>
</organism>
<dbReference type="AlphaFoldDB" id="A0A939TMU4"/>
<dbReference type="Gene3D" id="3.40.1410.10">
    <property type="entry name" value="Chorismate lyase-like"/>
    <property type="match status" value="1"/>
</dbReference>
<dbReference type="PROSITE" id="PS50949">
    <property type="entry name" value="HTH_GNTR"/>
    <property type="match status" value="1"/>
</dbReference>
<dbReference type="GO" id="GO:0003700">
    <property type="term" value="F:DNA-binding transcription factor activity"/>
    <property type="evidence" value="ECO:0007669"/>
    <property type="project" value="InterPro"/>
</dbReference>
<dbReference type="SMART" id="SM00866">
    <property type="entry name" value="UTRA"/>
    <property type="match status" value="1"/>
</dbReference>
<reference evidence="5" key="1">
    <citation type="submission" date="2021-03" db="EMBL/GenBank/DDBJ databases">
        <title>Microbacterium sp. nov., a novel actinobacterium isolated from cow dung.</title>
        <authorList>
            <person name="Zhang L."/>
        </authorList>
    </citation>
    <scope>NUCLEOTIDE SEQUENCE</scope>
    <source>
        <strain evidence="5">NEAU-LLB</strain>
    </source>
</reference>
<dbReference type="SUPFAM" id="SSF46785">
    <property type="entry name" value="Winged helix' DNA-binding domain"/>
    <property type="match status" value="1"/>
</dbReference>
<dbReference type="SUPFAM" id="SSF64288">
    <property type="entry name" value="Chorismate lyase-like"/>
    <property type="match status" value="1"/>
</dbReference>
<sequence>MRFTAIAEALAQRIASGEYGHGTSLPSETRLATEFGVARGTVRRALEQIEADGLVMHHGARWRACHGGHHQQSLDELRSFGQWALSTGMHPAGRTVELSRGRATRLEAHELGLRPRTTVLRIIRVMSLEERPVMIKRTTYPEWLADIISAIPPDARSIMEVVQGVHGVALGHAEHHISAVPASSQDGALLRIPRAAPLLRVVRTARAADGRAFEHSDDRYVADAITLSVVNTSTRAEAPSARGTRVI</sequence>
<dbReference type="PANTHER" id="PTHR44846">
    <property type="entry name" value="MANNOSYL-D-GLYCERATE TRANSPORT/METABOLISM SYSTEM REPRESSOR MNGR-RELATED"/>
    <property type="match status" value="1"/>
</dbReference>
<dbReference type="InterPro" id="IPR036388">
    <property type="entry name" value="WH-like_DNA-bd_sf"/>
</dbReference>
<evidence type="ECO:0000256" key="1">
    <source>
        <dbReference type="ARBA" id="ARBA00023015"/>
    </source>
</evidence>
<dbReference type="PANTHER" id="PTHR44846:SF1">
    <property type="entry name" value="MANNOSYL-D-GLYCERATE TRANSPORT_METABOLISM SYSTEM REPRESSOR MNGR-RELATED"/>
    <property type="match status" value="1"/>
</dbReference>
<evidence type="ECO:0000256" key="2">
    <source>
        <dbReference type="ARBA" id="ARBA00023125"/>
    </source>
</evidence>
<keyword evidence="6" id="KW-1185">Reference proteome</keyword>
<dbReference type="SMART" id="SM00345">
    <property type="entry name" value="HTH_GNTR"/>
    <property type="match status" value="1"/>
</dbReference>
<protein>
    <submittedName>
        <fullName evidence="5">GntR family transcriptional regulator</fullName>
    </submittedName>
</protein>
<gene>
    <name evidence="5" type="ORF">J5V96_08500</name>
</gene>
<dbReference type="InterPro" id="IPR050679">
    <property type="entry name" value="Bact_HTH_transcr_reg"/>
</dbReference>
<feature type="domain" description="HTH gntR-type" evidence="4">
    <location>
        <begin position="1"/>
        <end position="73"/>
    </location>
</feature>
<keyword evidence="3" id="KW-0804">Transcription</keyword>